<dbReference type="PROSITE" id="PS50966">
    <property type="entry name" value="ZF_SWIM"/>
    <property type="match status" value="1"/>
</dbReference>
<reference evidence="5 6" key="1">
    <citation type="journal article" date="2015" name="Sci. Rep.">
        <title>Genome of the facultative scuticociliatosis pathogen Pseudocohnilembus persalinus provides insight into its virulence through horizontal gene transfer.</title>
        <authorList>
            <person name="Xiong J."/>
            <person name="Wang G."/>
            <person name="Cheng J."/>
            <person name="Tian M."/>
            <person name="Pan X."/>
            <person name="Warren A."/>
            <person name="Jiang C."/>
            <person name="Yuan D."/>
            <person name="Miao W."/>
        </authorList>
    </citation>
    <scope>NUCLEOTIDE SEQUENCE [LARGE SCALE GENOMIC DNA]</scope>
    <source>
        <strain evidence="5">36N120E</strain>
    </source>
</reference>
<accession>A0A0V0R238</accession>
<evidence type="ECO:0000256" key="2">
    <source>
        <dbReference type="SAM" id="MobiDB-lite"/>
    </source>
</evidence>
<dbReference type="PROSITE" id="PS50089">
    <property type="entry name" value="ZF_RING_2"/>
    <property type="match status" value="1"/>
</dbReference>
<dbReference type="PANTHER" id="PTHR21540:SF0">
    <property type="entry name" value="PHD FAMILY PROTEIN"/>
    <property type="match status" value="1"/>
</dbReference>
<keyword evidence="1" id="KW-0479">Metal-binding</keyword>
<evidence type="ECO:0000313" key="6">
    <source>
        <dbReference type="Proteomes" id="UP000054937"/>
    </source>
</evidence>
<dbReference type="GO" id="GO:0008270">
    <property type="term" value="F:zinc ion binding"/>
    <property type="evidence" value="ECO:0007669"/>
    <property type="project" value="UniProtKB-KW"/>
</dbReference>
<feature type="domain" description="SWIM-type" evidence="4">
    <location>
        <begin position="216"/>
        <end position="250"/>
    </location>
</feature>
<proteinExistence type="predicted"/>
<evidence type="ECO:0000259" key="4">
    <source>
        <dbReference type="PROSITE" id="PS50966"/>
    </source>
</evidence>
<dbReference type="Proteomes" id="UP000054937">
    <property type="component" value="Unassembled WGS sequence"/>
</dbReference>
<sequence>MGPKKQKQLQKKQKKKQTTQAIKQQKEQGISDIEEESKTEESQQQQQQQKNKVEKQPQTRKKQKKNPQKELSQEEKDFQLAQKMQEEFDNNQNKYNKNQQQNKMDLESQSQDQIQQPEEQKILDENQEEQKINQNQRVTRSKRKANYNVDDELDRQIQAEEDLYAEDIYYTPLNEEQKKASRVQRAKTQKIYLMQARRITDEEWEFLVKGSQGKDYRININTDELKCGCHDFRVRRKCCKHIYFIVSRIAQNEQMLNTMKTKPKLTQTQYNKLDLSLVQRLKDRLDGAKKEQKDKLKDLDLAKLEEDKDCPICFDEMDVSDLTQCAVCKKFLHDSCMDHWKQSNDNCPMCRSAWKVDQGQIEDAFKKLKKINL</sequence>
<dbReference type="OrthoDB" id="304171at2759"/>
<dbReference type="InParanoid" id="A0A0V0R238"/>
<name>A0A0V0R238_PSEPJ</name>
<dbReference type="Gene3D" id="3.30.40.10">
    <property type="entry name" value="Zinc/RING finger domain, C3HC4 (zinc finger)"/>
    <property type="match status" value="1"/>
</dbReference>
<protein>
    <recommendedName>
        <fullName evidence="7">RING-type domain-containing protein</fullName>
    </recommendedName>
</protein>
<dbReference type="InterPro" id="IPR007527">
    <property type="entry name" value="Znf_SWIM"/>
</dbReference>
<organism evidence="5 6">
    <name type="scientific">Pseudocohnilembus persalinus</name>
    <name type="common">Ciliate</name>
    <dbReference type="NCBI Taxonomy" id="266149"/>
    <lineage>
        <taxon>Eukaryota</taxon>
        <taxon>Sar</taxon>
        <taxon>Alveolata</taxon>
        <taxon>Ciliophora</taxon>
        <taxon>Intramacronucleata</taxon>
        <taxon>Oligohymenophorea</taxon>
        <taxon>Scuticociliatia</taxon>
        <taxon>Philasterida</taxon>
        <taxon>Pseudocohnilembidae</taxon>
        <taxon>Pseudocohnilembus</taxon>
    </lineage>
</organism>
<feature type="compositionally biased region" description="Basic residues" evidence="2">
    <location>
        <begin position="1"/>
        <end position="17"/>
    </location>
</feature>
<dbReference type="PANTHER" id="PTHR21540">
    <property type="entry name" value="RING FINGER AND SWIM DOMAIN-CONTAINING PROTEIN 2"/>
    <property type="match status" value="1"/>
</dbReference>
<evidence type="ECO:0008006" key="7">
    <source>
        <dbReference type="Google" id="ProtNLM"/>
    </source>
</evidence>
<keyword evidence="1" id="KW-0863">Zinc-finger</keyword>
<keyword evidence="6" id="KW-1185">Reference proteome</keyword>
<feature type="region of interest" description="Disordered" evidence="2">
    <location>
        <begin position="123"/>
        <end position="143"/>
    </location>
</feature>
<evidence type="ECO:0000259" key="3">
    <source>
        <dbReference type="PROSITE" id="PS50089"/>
    </source>
</evidence>
<feature type="compositionally biased region" description="Basic and acidic residues" evidence="2">
    <location>
        <begin position="67"/>
        <end position="78"/>
    </location>
</feature>
<evidence type="ECO:0000313" key="5">
    <source>
        <dbReference type="EMBL" id="KRX08394.1"/>
    </source>
</evidence>
<dbReference type="InterPro" id="IPR039903">
    <property type="entry name" value="Zswim2"/>
</dbReference>
<comment type="caution">
    <text evidence="5">The sequence shown here is derived from an EMBL/GenBank/DDBJ whole genome shotgun (WGS) entry which is preliminary data.</text>
</comment>
<evidence type="ECO:0000256" key="1">
    <source>
        <dbReference type="PROSITE-ProRule" id="PRU00175"/>
    </source>
</evidence>
<feature type="region of interest" description="Disordered" evidence="2">
    <location>
        <begin position="1"/>
        <end position="93"/>
    </location>
</feature>
<feature type="domain" description="RING-type" evidence="3">
    <location>
        <begin position="310"/>
        <end position="351"/>
    </location>
</feature>
<dbReference type="InterPro" id="IPR001841">
    <property type="entry name" value="Znf_RING"/>
</dbReference>
<dbReference type="EMBL" id="LDAU01000064">
    <property type="protein sequence ID" value="KRX08394.1"/>
    <property type="molecule type" value="Genomic_DNA"/>
</dbReference>
<keyword evidence="1" id="KW-0862">Zinc</keyword>
<dbReference type="Pfam" id="PF13639">
    <property type="entry name" value="zf-RING_2"/>
    <property type="match status" value="1"/>
</dbReference>
<gene>
    <name evidence="5" type="ORF">PPERSA_08593</name>
</gene>
<dbReference type="AlphaFoldDB" id="A0A0V0R238"/>
<dbReference type="OMA" id="FMISATE"/>
<dbReference type="GO" id="GO:0061630">
    <property type="term" value="F:ubiquitin protein ligase activity"/>
    <property type="evidence" value="ECO:0007669"/>
    <property type="project" value="InterPro"/>
</dbReference>
<dbReference type="Pfam" id="PF04434">
    <property type="entry name" value="SWIM"/>
    <property type="match status" value="1"/>
</dbReference>
<dbReference type="InterPro" id="IPR013083">
    <property type="entry name" value="Znf_RING/FYVE/PHD"/>
</dbReference>
<dbReference type="SUPFAM" id="SSF57850">
    <property type="entry name" value="RING/U-box"/>
    <property type="match status" value="1"/>
</dbReference>